<evidence type="ECO:0000256" key="1">
    <source>
        <dbReference type="SAM" id="SignalP"/>
    </source>
</evidence>
<evidence type="ECO:0000313" key="2">
    <source>
        <dbReference type="EMBL" id="MBC5715374.1"/>
    </source>
</evidence>
<feature type="signal peptide" evidence="1">
    <location>
        <begin position="1"/>
        <end position="22"/>
    </location>
</feature>
<dbReference type="PROSITE" id="PS51257">
    <property type="entry name" value="PROKAR_LIPOPROTEIN"/>
    <property type="match status" value="1"/>
</dbReference>
<evidence type="ECO:0000313" key="3">
    <source>
        <dbReference type="Proteomes" id="UP000606720"/>
    </source>
</evidence>
<feature type="chain" id="PRO_5038953631" description="Lipoprotein" evidence="1">
    <location>
        <begin position="23"/>
        <end position="250"/>
    </location>
</feature>
<reference evidence="2" key="1">
    <citation type="submission" date="2020-08" db="EMBL/GenBank/DDBJ databases">
        <title>Genome public.</title>
        <authorList>
            <person name="Liu C."/>
            <person name="Sun Q."/>
        </authorList>
    </citation>
    <scope>NUCLEOTIDE SEQUENCE</scope>
    <source>
        <strain evidence="2">BX1005</strain>
    </source>
</reference>
<sequence length="250" mass="27706">MSTKKLLTLALGSALLVGGVAGCSSSVNIPSDNNTTKNVSYQAQTVSDTENAANDSTTAELPGGSVDYSIYEPYGLSYDQENYYFTYNGNVVRFFNDPIAGASFTNFFSGTVDIEADRDEENNLVGIKECSKENYDRHTQKHNNFNPTDTSLSTVQKGESTPQLWLKDYADYGITYNEQSGGWYYNNQRIKILLDSEQAVVYTDEENGVCVTISRDGNHQISEIKEISETDAQSLMLKNNPIGEDYTSQE</sequence>
<evidence type="ECO:0008006" key="4">
    <source>
        <dbReference type="Google" id="ProtNLM"/>
    </source>
</evidence>
<proteinExistence type="predicted"/>
<comment type="caution">
    <text evidence="2">The sequence shown here is derived from an EMBL/GenBank/DDBJ whole genome shotgun (WGS) entry which is preliminary data.</text>
</comment>
<organism evidence="2 3">
    <name type="scientific">Roseburia zhanii</name>
    <dbReference type="NCBI Taxonomy" id="2763064"/>
    <lineage>
        <taxon>Bacteria</taxon>
        <taxon>Bacillati</taxon>
        <taxon>Bacillota</taxon>
        <taxon>Clostridia</taxon>
        <taxon>Lachnospirales</taxon>
        <taxon>Lachnospiraceae</taxon>
        <taxon>Roseburia</taxon>
    </lineage>
</organism>
<dbReference type="AlphaFoldDB" id="A0A923RWL3"/>
<keyword evidence="3" id="KW-1185">Reference proteome</keyword>
<protein>
    <recommendedName>
        <fullName evidence="4">Lipoprotein</fullName>
    </recommendedName>
</protein>
<name>A0A923RWL3_9FIRM</name>
<dbReference type="EMBL" id="JACOPH010000019">
    <property type="protein sequence ID" value="MBC5715374.1"/>
    <property type="molecule type" value="Genomic_DNA"/>
</dbReference>
<dbReference type="Proteomes" id="UP000606720">
    <property type="component" value="Unassembled WGS sequence"/>
</dbReference>
<gene>
    <name evidence="2" type="ORF">H8S17_14395</name>
</gene>
<dbReference type="RefSeq" id="WP_147326843.1">
    <property type="nucleotide sequence ID" value="NZ_JACOPH010000019.1"/>
</dbReference>
<accession>A0A923RWL3</accession>
<keyword evidence="1" id="KW-0732">Signal</keyword>